<dbReference type="Proteomes" id="UP000887565">
    <property type="component" value="Unplaced"/>
</dbReference>
<evidence type="ECO:0000259" key="1">
    <source>
        <dbReference type="PROSITE" id="PS50181"/>
    </source>
</evidence>
<accession>A0A915JG35</accession>
<dbReference type="Gene3D" id="1.20.1280.50">
    <property type="match status" value="1"/>
</dbReference>
<evidence type="ECO:0000313" key="2">
    <source>
        <dbReference type="Proteomes" id="UP000887565"/>
    </source>
</evidence>
<organism evidence="2 3">
    <name type="scientific">Romanomermis culicivorax</name>
    <name type="common">Nematode worm</name>
    <dbReference type="NCBI Taxonomy" id="13658"/>
    <lineage>
        <taxon>Eukaryota</taxon>
        <taxon>Metazoa</taxon>
        <taxon>Ecdysozoa</taxon>
        <taxon>Nematoda</taxon>
        <taxon>Enoplea</taxon>
        <taxon>Dorylaimia</taxon>
        <taxon>Mermithida</taxon>
        <taxon>Mermithoidea</taxon>
        <taxon>Mermithidae</taxon>
        <taxon>Romanomermis</taxon>
    </lineage>
</organism>
<dbReference type="WBParaSite" id="nRc.2.0.1.t25199-RA">
    <property type="protein sequence ID" value="nRc.2.0.1.t25199-RA"/>
    <property type="gene ID" value="nRc.2.0.1.g25199"/>
</dbReference>
<dbReference type="InterPro" id="IPR036047">
    <property type="entry name" value="F-box-like_dom_sf"/>
</dbReference>
<dbReference type="InterPro" id="IPR001810">
    <property type="entry name" value="F-box_dom"/>
</dbReference>
<protein>
    <submittedName>
        <fullName evidence="3">F-box domain-containing protein</fullName>
    </submittedName>
</protein>
<evidence type="ECO:0000313" key="3">
    <source>
        <dbReference type="WBParaSite" id="nRc.2.0.1.t25199-RA"/>
    </source>
</evidence>
<dbReference type="AlphaFoldDB" id="A0A915JG35"/>
<dbReference type="SUPFAM" id="SSF81383">
    <property type="entry name" value="F-box domain"/>
    <property type="match status" value="1"/>
</dbReference>
<dbReference type="Gene3D" id="3.80.10.10">
    <property type="entry name" value="Ribonuclease Inhibitor"/>
    <property type="match status" value="1"/>
</dbReference>
<dbReference type="SUPFAM" id="SSF52047">
    <property type="entry name" value="RNI-like"/>
    <property type="match status" value="1"/>
</dbReference>
<dbReference type="Pfam" id="PF12937">
    <property type="entry name" value="F-box-like"/>
    <property type="match status" value="1"/>
</dbReference>
<name>A0A915JG35_ROMCU</name>
<keyword evidence="2" id="KW-1185">Reference proteome</keyword>
<proteinExistence type="predicted"/>
<sequence>MFIFGIGHASPLIGGCNKSPLLGRTRPVMCHIDSLPNIVLHKIFSRFSVDYRMNCLELVCKKWRSLQYYDDQKHVNLSDFHRKFCNRGSSCSLERYKRYPILFKKIFKRKMIKILSCVRNHLNQNLESLDVDKFYINEDAMQIICELPLLNQINLSASTITTEAIRKLNKIRKLRSLVICDAQLDLIDFDQLIIHSLKSINPIHISRLPEQFLIGLHSIDVVSLFNGTDLTIIGEKCTNLRRLCLKYCHNVQSDHQIKIFTDYI</sequence>
<reference evidence="3" key="1">
    <citation type="submission" date="2022-11" db="UniProtKB">
        <authorList>
            <consortium name="WormBaseParasite"/>
        </authorList>
    </citation>
    <scope>IDENTIFICATION</scope>
</reference>
<dbReference type="PROSITE" id="PS50181">
    <property type="entry name" value="FBOX"/>
    <property type="match status" value="1"/>
</dbReference>
<feature type="domain" description="F-box" evidence="1">
    <location>
        <begin position="29"/>
        <end position="77"/>
    </location>
</feature>
<dbReference type="InterPro" id="IPR032675">
    <property type="entry name" value="LRR_dom_sf"/>
</dbReference>